<dbReference type="GO" id="GO:0000209">
    <property type="term" value="P:protein polyubiquitination"/>
    <property type="evidence" value="ECO:0007669"/>
    <property type="project" value="TreeGrafter"/>
</dbReference>
<dbReference type="InterPro" id="IPR050952">
    <property type="entry name" value="TRIM-NHL_E3_ligases"/>
</dbReference>
<dbReference type="Proteomes" id="UP000663838">
    <property type="component" value="Unassembled WGS sequence"/>
</dbReference>
<dbReference type="GO" id="GO:0043161">
    <property type="term" value="P:proteasome-mediated ubiquitin-dependent protein catabolic process"/>
    <property type="evidence" value="ECO:0007669"/>
    <property type="project" value="TreeGrafter"/>
</dbReference>
<name>A0A818NIR8_9BILA</name>
<dbReference type="Gene3D" id="2.120.10.30">
    <property type="entry name" value="TolB, C-terminal domain"/>
    <property type="match status" value="2"/>
</dbReference>
<evidence type="ECO:0000256" key="2">
    <source>
        <dbReference type="PROSITE-ProRule" id="PRU00504"/>
    </source>
</evidence>
<evidence type="ECO:0000313" key="5">
    <source>
        <dbReference type="EMBL" id="CAF3719579.1"/>
    </source>
</evidence>
<gene>
    <name evidence="5" type="ORF">FME351_LOCUS28961</name>
    <name evidence="4" type="ORF">KIK155_LOCUS21180</name>
    <name evidence="7" type="ORF">TOA249_LOCUS24657</name>
    <name evidence="6" type="ORF">TSG867_LOCUS26769</name>
</gene>
<keyword evidence="1" id="KW-0677">Repeat</keyword>
<dbReference type="Proteomes" id="UP000663865">
    <property type="component" value="Unassembled WGS sequence"/>
</dbReference>
<proteinExistence type="predicted"/>
<evidence type="ECO:0000313" key="8">
    <source>
        <dbReference type="Proteomes" id="UP000663865"/>
    </source>
</evidence>
<dbReference type="Proteomes" id="UP000663869">
    <property type="component" value="Unassembled WGS sequence"/>
</dbReference>
<dbReference type="Gene3D" id="2.40.10.500">
    <property type="match status" value="1"/>
</dbReference>
<dbReference type="EMBL" id="CAJNYV010003728">
    <property type="protein sequence ID" value="CAF3605980.1"/>
    <property type="molecule type" value="Genomic_DNA"/>
</dbReference>
<dbReference type="AlphaFoldDB" id="A0A818NIR8"/>
<protein>
    <submittedName>
        <fullName evidence="4">Uncharacterized protein</fullName>
    </submittedName>
</protein>
<evidence type="ECO:0000313" key="7">
    <source>
        <dbReference type="EMBL" id="CAF4822166.1"/>
    </source>
</evidence>
<accession>A0A818NIR8</accession>
<dbReference type="EMBL" id="CAJNYU010004040">
    <property type="protein sequence ID" value="CAF3719579.1"/>
    <property type="molecule type" value="Genomic_DNA"/>
</dbReference>
<dbReference type="GO" id="GO:0008270">
    <property type="term" value="F:zinc ion binding"/>
    <property type="evidence" value="ECO:0007669"/>
    <property type="project" value="UniProtKB-KW"/>
</dbReference>
<dbReference type="GO" id="GO:0061630">
    <property type="term" value="F:ubiquitin protein ligase activity"/>
    <property type="evidence" value="ECO:0007669"/>
    <property type="project" value="TreeGrafter"/>
</dbReference>
<evidence type="ECO:0000256" key="3">
    <source>
        <dbReference type="SAM" id="Coils"/>
    </source>
</evidence>
<reference evidence="4" key="1">
    <citation type="submission" date="2021-02" db="EMBL/GenBank/DDBJ databases">
        <authorList>
            <person name="Nowell W R."/>
        </authorList>
    </citation>
    <scope>NUCLEOTIDE SEQUENCE</scope>
</reference>
<dbReference type="CDD" id="cd05819">
    <property type="entry name" value="NHL"/>
    <property type="match status" value="1"/>
</dbReference>
<dbReference type="Proteomes" id="UP000663862">
    <property type="component" value="Unassembled WGS sequence"/>
</dbReference>
<dbReference type="SUPFAM" id="SSF101898">
    <property type="entry name" value="NHL repeat"/>
    <property type="match status" value="1"/>
</dbReference>
<evidence type="ECO:0000313" key="6">
    <source>
        <dbReference type="EMBL" id="CAF4584139.1"/>
    </source>
</evidence>
<feature type="coiled-coil region" evidence="3">
    <location>
        <begin position="85"/>
        <end position="141"/>
    </location>
</feature>
<organism evidence="4 8">
    <name type="scientific">Rotaria socialis</name>
    <dbReference type="NCBI Taxonomy" id="392032"/>
    <lineage>
        <taxon>Eukaryota</taxon>
        <taxon>Metazoa</taxon>
        <taxon>Spiralia</taxon>
        <taxon>Gnathifera</taxon>
        <taxon>Rotifera</taxon>
        <taxon>Eurotatoria</taxon>
        <taxon>Bdelloidea</taxon>
        <taxon>Philodinida</taxon>
        <taxon>Philodinidae</taxon>
        <taxon>Rotaria</taxon>
    </lineage>
</organism>
<evidence type="ECO:0000256" key="1">
    <source>
        <dbReference type="ARBA" id="ARBA00022737"/>
    </source>
</evidence>
<comment type="caution">
    <text evidence="4">The sequence shown here is derived from an EMBL/GenBank/DDBJ whole genome shotgun (WGS) entry which is preliminary data.</text>
</comment>
<dbReference type="EMBL" id="CAJOBQ010002894">
    <property type="protein sequence ID" value="CAF4584139.1"/>
    <property type="molecule type" value="Genomic_DNA"/>
</dbReference>
<keyword evidence="3" id="KW-0175">Coiled coil</keyword>
<sequence>MATLTTSSECSQCSKTKAQCTCRGCQGSFCTKHFNEHRQQLSVRFDQEIGEAHDELVQQIDKLTRQNKIHDDIFSEIDRWETRMIKKIQQVAEKVRRQIIELVSQGTETLNDELKALTKDIRRCRQEDDFVEEDIENLRQKIYELQSSFEKTTVSNDIEVIERKDPIKWNRMIYARKRQQMLLPSIPLNVKWALKGCTIAGGHGRGDALNQLNAPFSVYIDDKQSIYIADCENHRIVEWKPNSTVGEVVAGGNGSGNRANQLCCPTDVIVDKEANSLIICDRGNRRIMRWSCQRGTCGETIISNIDCSRLSMDNRRSLYVSDWKKNEVRRFDDGGTEGTIVARGSGPSDRLSQPTCIFVDQDHSVFVSDYDNHRVLKWIKDSHEGIIVAGGNREGNDLTQLSHPQGLFVDQFGRIYVSDQRNHRVMRWCDSAKQGEVIVDANNTGDSLCQLNRPIGLSFDQHGNLYVVDGGNDRVIRFNMQPN</sequence>
<dbReference type="InterPro" id="IPR001258">
    <property type="entry name" value="NHL_repeat"/>
</dbReference>
<dbReference type="PROSITE" id="PS51125">
    <property type="entry name" value="NHL"/>
    <property type="match status" value="1"/>
</dbReference>
<dbReference type="PANTHER" id="PTHR24104:SF25">
    <property type="entry name" value="PROTEIN LIN-41"/>
    <property type="match status" value="1"/>
</dbReference>
<dbReference type="EMBL" id="CAJOBS010002547">
    <property type="protein sequence ID" value="CAF4822166.1"/>
    <property type="molecule type" value="Genomic_DNA"/>
</dbReference>
<evidence type="ECO:0000313" key="4">
    <source>
        <dbReference type="EMBL" id="CAF3605980.1"/>
    </source>
</evidence>
<feature type="repeat" description="NHL" evidence="2">
    <location>
        <begin position="450"/>
        <end position="481"/>
    </location>
</feature>
<dbReference type="PANTHER" id="PTHR24104">
    <property type="entry name" value="E3 UBIQUITIN-PROTEIN LIGASE NHLRC1-RELATED"/>
    <property type="match status" value="1"/>
</dbReference>
<dbReference type="InterPro" id="IPR011042">
    <property type="entry name" value="6-blade_b-propeller_TolB-like"/>
</dbReference>